<protein>
    <recommendedName>
        <fullName evidence="3">Transposase</fullName>
    </recommendedName>
</protein>
<evidence type="ECO:0000313" key="1">
    <source>
        <dbReference type="EMBL" id="GHO51276.1"/>
    </source>
</evidence>
<sequence>MKRLFHKGLQATKELFAVVCPLVAWLWDVAEILRNQEQWKADIVQNHFEATLERMRTAAKQADTGRPALVHFLKVTQSYAPHLFFCYQIADLPKTNNDLEQAFGKVRASERRATGRRGAIPGLVVRGPVRLTTTLAARLHLFSDEELIPDDLTRWRQLRCEVSSRQEIRRKQSRFHKDPHAYLVALEQRLSKMSLRF</sequence>
<gene>
    <name evidence="1" type="ORF">KSX_94390</name>
</gene>
<dbReference type="AlphaFoldDB" id="A0A8J3I9T9"/>
<evidence type="ECO:0008006" key="3">
    <source>
        <dbReference type="Google" id="ProtNLM"/>
    </source>
</evidence>
<dbReference type="Proteomes" id="UP000612362">
    <property type="component" value="Unassembled WGS sequence"/>
</dbReference>
<dbReference type="EMBL" id="BNJF01000011">
    <property type="protein sequence ID" value="GHO51276.1"/>
    <property type="molecule type" value="Genomic_DNA"/>
</dbReference>
<proteinExistence type="predicted"/>
<comment type="caution">
    <text evidence="1">The sequence shown here is derived from an EMBL/GenBank/DDBJ whole genome shotgun (WGS) entry which is preliminary data.</text>
</comment>
<keyword evidence="2" id="KW-1185">Reference proteome</keyword>
<organism evidence="1 2">
    <name type="scientific">Ktedonospora formicarum</name>
    <dbReference type="NCBI Taxonomy" id="2778364"/>
    <lineage>
        <taxon>Bacteria</taxon>
        <taxon>Bacillati</taxon>
        <taxon>Chloroflexota</taxon>
        <taxon>Ktedonobacteria</taxon>
        <taxon>Ktedonobacterales</taxon>
        <taxon>Ktedonobacteraceae</taxon>
        <taxon>Ktedonospora</taxon>
    </lineage>
</organism>
<name>A0A8J3I9T9_9CHLR</name>
<accession>A0A8J3I9T9</accession>
<reference evidence="1" key="1">
    <citation type="submission" date="2020-10" db="EMBL/GenBank/DDBJ databases">
        <title>Taxonomic study of unclassified bacteria belonging to the class Ktedonobacteria.</title>
        <authorList>
            <person name="Yabe S."/>
            <person name="Wang C.M."/>
            <person name="Zheng Y."/>
            <person name="Sakai Y."/>
            <person name="Cavaletti L."/>
            <person name="Monciardini P."/>
            <person name="Donadio S."/>
        </authorList>
    </citation>
    <scope>NUCLEOTIDE SEQUENCE</scope>
    <source>
        <strain evidence="1">SOSP1-1</strain>
    </source>
</reference>
<evidence type="ECO:0000313" key="2">
    <source>
        <dbReference type="Proteomes" id="UP000612362"/>
    </source>
</evidence>